<evidence type="ECO:0000256" key="4">
    <source>
        <dbReference type="ARBA" id="ARBA00022771"/>
    </source>
</evidence>
<dbReference type="Gene3D" id="2.60.120.920">
    <property type="match status" value="1"/>
</dbReference>
<gene>
    <name evidence="10" type="ORF">KC01_LOCUS19762</name>
</gene>
<feature type="domain" description="RING-type" evidence="8">
    <location>
        <begin position="357"/>
        <end position="400"/>
    </location>
</feature>
<dbReference type="PROSITE" id="PS50089">
    <property type="entry name" value="ZF_RING_2"/>
    <property type="match status" value="1"/>
</dbReference>
<dbReference type="InterPro" id="IPR051261">
    <property type="entry name" value="NLR"/>
</dbReference>
<feature type="region of interest" description="Disordered" evidence="7">
    <location>
        <begin position="1"/>
        <end position="295"/>
    </location>
</feature>
<dbReference type="Gene3D" id="3.30.40.10">
    <property type="entry name" value="Zinc/RING finger domain, C3HC4 (zinc finger)"/>
    <property type="match status" value="1"/>
</dbReference>
<feature type="compositionally biased region" description="Low complexity" evidence="7">
    <location>
        <begin position="268"/>
        <end position="285"/>
    </location>
</feature>
<evidence type="ECO:0000256" key="6">
    <source>
        <dbReference type="PROSITE-ProRule" id="PRU00175"/>
    </source>
</evidence>
<evidence type="ECO:0000313" key="11">
    <source>
        <dbReference type="Proteomes" id="UP001497482"/>
    </source>
</evidence>
<dbReference type="InterPro" id="IPR041267">
    <property type="entry name" value="NLRP_HD2"/>
</dbReference>
<dbReference type="InterPro" id="IPR001611">
    <property type="entry name" value="Leu-rich_rpt"/>
</dbReference>
<keyword evidence="3" id="KW-0677">Repeat</keyword>
<keyword evidence="4 6" id="KW-0863">Zinc-finger</keyword>
<dbReference type="PROSITE" id="PS00518">
    <property type="entry name" value="ZF_RING_1"/>
    <property type="match status" value="1"/>
</dbReference>
<dbReference type="InterPro" id="IPR001841">
    <property type="entry name" value="Znf_RING"/>
</dbReference>
<dbReference type="Proteomes" id="UP001497482">
    <property type="component" value="Chromosome 19"/>
</dbReference>
<dbReference type="AlphaFoldDB" id="A0AAV2KK24"/>
<organism evidence="10 11">
    <name type="scientific">Knipowitschia caucasica</name>
    <name type="common">Caucasian dwarf goby</name>
    <name type="synonym">Pomatoschistus caucasicus</name>
    <dbReference type="NCBI Taxonomy" id="637954"/>
    <lineage>
        <taxon>Eukaryota</taxon>
        <taxon>Metazoa</taxon>
        <taxon>Chordata</taxon>
        <taxon>Craniata</taxon>
        <taxon>Vertebrata</taxon>
        <taxon>Euteleostomi</taxon>
        <taxon>Actinopterygii</taxon>
        <taxon>Neopterygii</taxon>
        <taxon>Teleostei</taxon>
        <taxon>Neoteleostei</taxon>
        <taxon>Acanthomorphata</taxon>
        <taxon>Gobiaria</taxon>
        <taxon>Gobiiformes</taxon>
        <taxon>Gobioidei</taxon>
        <taxon>Gobiidae</taxon>
        <taxon>Gobiinae</taxon>
        <taxon>Knipowitschia</taxon>
    </lineage>
</organism>
<name>A0AAV2KK24_KNICA</name>
<evidence type="ECO:0000313" key="10">
    <source>
        <dbReference type="EMBL" id="CAL1590222.1"/>
    </source>
</evidence>
<dbReference type="SMART" id="SM00368">
    <property type="entry name" value="LRR_RI"/>
    <property type="match status" value="3"/>
</dbReference>
<dbReference type="SUPFAM" id="SSF52047">
    <property type="entry name" value="RNI-like"/>
    <property type="match status" value="1"/>
</dbReference>
<keyword evidence="2" id="KW-0479">Metal-binding</keyword>
<feature type="compositionally biased region" description="Gly residues" evidence="7">
    <location>
        <begin position="108"/>
        <end position="124"/>
    </location>
</feature>
<dbReference type="InterPro" id="IPR001870">
    <property type="entry name" value="B30.2/SPRY"/>
</dbReference>
<dbReference type="InterPro" id="IPR013083">
    <property type="entry name" value="Znf_RING/FYVE/PHD"/>
</dbReference>
<dbReference type="SMART" id="SM00449">
    <property type="entry name" value="SPRY"/>
    <property type="match status" value="1"/>
</dbReference>
<evidence type="ECO:0008006" key="12">
    <source>
        <dbReference type="Google" id="ProtNLM"/>
    </source>
</evidence>
<feature type="compositionally biased region" description="Polar residues" evidence="7">
    <location>
        <begin position="286"/>
        <end position="295"/>
    </location>
</feature>
<feature type="compositionally biased region" description="Gly residues" evidence="7">
    <location>
        <begin position="166"/>
        <end position="175"/>
    </location>
</feature>
<dbReference type="SUPFAM" id="SSF57850">
    <property type="entry name" value="RING/U-box"/>
    <property type="match status" value="1"/>
</dbReference>
<dbReference type="PANTHER" id="PTHR24106">
    <property type="entry name" value="NACHT, LRR AND CARD DOMAINS-CONTAINING"/>
    <property type="match status" value="1"/>
</dbReference>
<dbReference type="Gene3D" id="3.80.10.10">
    <property type="entry name" value="Ribonuclease Inhibitor"/>
    <property type="match status" value="1"/>
</dbReference>
<evidence type="ECO:0000256" key="3">
    <source>
        <dbReference type="ARBA" id="ARBA00022737"/>
    </source>
</evidence>
<feature type="compositionally biased region" description="Basic and acidic residues" evidence="7">
    <location>
        <begin position="233"/>
        <end position="246"/>
    </location>
</feature>
<dbReference type="PROSITE" id="PS50188">
    <property type="entry name" value="B302_SPRY"/>
    <property type="match status" value="1"/>
</dbReference>
<keyword evidence="11" id="KW-1185">Reference proteome</keyword>
<dbReference type="InterPro" id="IPR003877">
    <property type="entry name" value="SPRY_dom"/>
</dbReference>
<feature type="compositionally biased region" description="Polar residues" evidence="7">
    <location>
        <begin position="247"/>
        <end position="258"/>
    </location>
</feature>
<dbReference type="InterPro" id="IPR017907">
    <property type="entry name" value="Znf_RING_CS"/>
</dbReference>
<evidence type="ECO:0000256" key="2">
    <source>
        <dbReference type="ARBA" id="ARBA00022723"/>
    </source>
</evidence>
<dbReference type="InterPro" id="IPR043136">
    <property type="entry name" value="B30.2/SPRY_sf"/>
</dbReference>
<dbReference type="Pfam" id="PF00622">
    <property type="entry name" value="SPRY"/>
    <property type="match status" value="1"/>
</dbReference>
<accession>A0AAV2KK24</accession>
<evidence type="ECO:0000259" key="9">
    <source>
        <dbReference type="PROSITE" id="PS50188"/>
    </source>
</evidence>
<reference evidence="10 11" key="1">
    <citation type="submission" date="2024-04" db="EMBL/GenBank/DDBJ databases">
        <authorList>
            <person name="Waldvogel A.-M."/>
            <person name="Schoenle A."/>
        </authorList>
    </citation>
    <scope>NUCLEOTIDE SEQUENCE [LARGE SCALE GENOMIC DNA]</scope>
</reference>
<dbReference type="InterPro" id="IPR013320">
    <property type="entry name" value="ConA-like_dom_sf"/>
</dbReference>
<evidence type="ECO:0000259" key="8">
    <source>
        <dbReference type="PROSITE" id="PS50089"/>
    </source>
</evidence>
<protein>
    <recommendedName>
        <fullName evidence="12">B30.2/SPRY domain-containing protein</fullName>
    </recommendedName>
</protein>
<dbReference type="Pfam" id="PF17776">
    <property type="entry name" value="NLRC4_HD2"/>
    <property type="match status" value="1"/>
</dbReference>
<dbReference type="EMBL" id="OZ035841">
    <property type="protein sequence ID" value="CAL1590222.1"/>
    <property type="molecule type" value="Genomic_DNA"/>
</dbReference>
<proteinExistence type="predicted"/>
<feature type="compositionally biased region" description="Gly residues" evidence="7">
    <location>
        <begin position="186"/>
        <end position="222"/>
    </location>
</feature>
<dbReference type="SUPFAM" id="SSF49899">
    <property type="entry name" value="Concanavalin A-like lectins/glucanases"/>
    <property type="match status" value="1"/>
</dbReference>
<sequence length="944" mass="101933">MWGGGGGGGGGRGAGMGGGAGPGGGVGIGRGGGEWRRGGVGGHAAQRLTRPGGGRREDGGGRGDCPSEGAEARGGLRGWRGGVAWLAARGGGRQGGAATSRGGWWSKGEGGAGTAVGGGGGVQEGVGARAPAGGRRETPQSPPRGPRRGGGEGGSQWGDRGRDRGGGWARAGRPGGRGDRRVTEGGWRGRSGGAGTGVGWAGGTSGGGVGGGGEGGGVGGCAGAARMLNPQKETSRKRTRKNEEKSAVSSKRQPSSSLDKTEASTDPSGISRMSVSSMDSPMSFSTDLKSSLDPSNRLAVTSTASKAEFIDFKNLPMRLDKTKASTDPSGISRMSISSMDSPMSFSLDLKRPQVPLCCVCQETCEDEDDRLYLACEHVVCSPCVMPIMDQSDSFCCPLCTTHQRLAPNQKNLGLLTGDTKLSDKTQKLKCEMLKKFSMTSEGNGDERSPLHHIYTPLSVNFRTNVSSEHYSTYLMKNPDSPQEFGNLKLFQRPAFDLLKMTIDQVLEQNGGHLYFFQRFLLGLVVENNKRFIPGLLVPLESSEEIARKMLGHLKNLRRKTISPDTCIHLFQTMVEMGDTKISDEIQDYLKSEDRARIQLTPLHCSALAFTMQVSKSVLEEFNMKMYNTSEEGRRRLIPALRSCKKANLSDCRVASFLRPLSLVLTSLHSSLRHLDLSNNDLQDSGVKLLCEGLESPACKLKVLNLSGCLVTDEGFAFVVSTLQSNPSHLKELDLSYNHLKDPEALLLKCDLSHIQIITAHGESHRMTPGLRKYVFDLTWDSQLADRGVKFSDDLREASRSEEGPDSVLVRGAQGLSGRCYWEISIPEPFNVGVTYWSKELEDVQFRLGQNDKSWSFVCSEIGCYAFHNNESFPVHSAHRSRFRYLGIYLDQPAGILSFYRVSEGSRAHLYTFTEKFTDILFAAAEMKTNSSAKILRRPGKELLT</sequence>
<evidence type="ECO:0000256" key="1">
    <source>
        <dbReference type="ARBA" id="ARBA00022614"/>
    </source>
</evidence>
<evidence type="ECO:0000256" key="7">
    <source>
        <dbReference type="SAM" id="MobiDB-lite"/>
    </source>
</evidence>
<feature type="compositionally biased region" description="Gly residues" evidence="7">
    <location>
        <begin position="1"/>
        <end position="42"/>
    </location>
</feature>
<keyword evidence="5" id="KW-0862">Zinc</keyword>
<dbReference type="GO" id="GO:0008270">
    <property type="term" value="F:zinc ion binding"/>
    <property type="evidence" value="ECO:0007669"/>
    <property type="project" value="UniProtKB-KW"/>
</dbReference>
<feature type="compositionally biased region" description="Low complexity" evidence="7">
    <location>
        <begin position="96"/>
        <end position="107"/>
    </location>
</feature>
<evidence type="ECO:0000256" key="5">
    <source>
        <dbReference type="ARBA" id="ARBA00022833"/>
    </source>
</evidence>
<keyword evidence="1" id="KW-0433">Leucine-rich repeat</keyword>
<dbReference type="InterPro" id="IPR032675">
    <property type="entry name" value="LRR_dom_sf"/>
</dbReference>
<dbReference type="PROSITE" id="PS51450">
    <property type="entry name" value="LRR"/>
    <property type="match status" value="2"/>
</dbReference>
<dbReference type="Pfam" id="PF13516">
    <property type="entry name" value="LRR_6"/>
    <property type="match status" value="3"/>
</dbReference>
<feature type="domain" description="B30.2/SPRY" evidence="9">
    <location>
        <begin position="757"/>
        <end position="943"/>
    </location>
</feature>